<keyword evidence="9 10" id="KW-0342">GTP-binding</keyword>
<dbReference type="InterPro" id="IPR012340">
    <property type="entry name" value="NA-bd_OB-fold"/>
</dbReference>
<evidence type="ECO:0000256" key="9">
    <source>
        <dbReference type="ARBA" id="ARBA00023134"/>
    </source>
</evidence>
<dbReference type="PANTHER" id="PTHR32120">
    <property type="entry name" value="SMALL RIBOSOMAL SUBUNIT BIOGENESIS GTPASE RSGA"/>
    <property type="match status" value="1"/>
</dbReference>
<evidence type="ECO:0000259" key="12">
    <source>
        <dbReference type="PROSITE" id="PS51721"/>
    </source>
</evidence>
<dbReference type="HAMAP" id="MF_01820">
    <property type="entry name" value="GTPase_RsgA"/>
    <property type="match status" value="1"/>
</dbReference>
<keyword evidence="5 10" id="KW-0547">Nucleotide-binding</keyword>
<feature type="binding site" evidence="10">
    <location>
        <position position="292"/>
    </location>
    <ligand>
        <name>Zn(2+)</name>
        <dbReference type="ChEBI" id="CHEBI:29105"/>
    </ligand>
</feature>
<evidence type="ECO:0000256" key="4">
    <source>
        <dbReference type="ARBA" id="ARBA00022730"/>
    </source>
</evidence>
<comment type="similarity">
    <text evidence="10">Belongs to the TRAFAC class YlqF/YawG GTPase family. RsgA subfamily.</text>
</comment>
<feature type="domain" description="CP-type G" evidence="12">
    <location>
        <begin position="107"/>
        <end position="262"/>
    </location>
</feature>
<accession>A0A1M6C5Z2</accession>
<evidence type="ECO:0000256" key="6">
    <source>
        <dbReference type="ARBA" id="ARBA00022801"/>
    </source>
</evidence>
<comment type="subcellular location">
    <subcellularLocation>
        <location evidence="10">Cytoplasm</location>
    </subcellularLocation>
</comment>
<dbReference type="SUPFAM" id="SSF52540">
    <property type="entry name" value="P-loop containing nucleoside triphosphate hydrolases"/>
    <property type="match status" value="1"/>
</dbReference>
<dbReference type="InterPro" id="IPR030378">
    <property type="entry name" value="G_CP_dom"/>
</dbReference>
<dbReference type="GO" id="GO:0003924">
    <property type="term" value="F:GTPase activity"/>
    <property type="evidence" value="ECO:0007669"/>
    <property type="project" value="UniProtKB-UniRule"/>
</dbReference>
<comment type="function">
    <text evidence="10">One of several proteins that assist in the late maturation steps of the functional core of the 30S ribosomal subunit. Helps release RbfA from mature subunits. May play a role in the assembly of ribosomal proteins into the subunit. Circularly permuted GTPase that catalyzes slow GTP hydrolysis, GTPase activity is stimulated by the 30S ribosomal subunit.</text>
</comment>
<evidence type="ECO:0000313" key="13">
    <source>
        <dbReference type="EMBL" id="SHI56164.1"/>
    </source>
</evidence>
<name>A0A1M6C5Z2_9CLOT</name>
<evidence type="ECO:0000256" key="3">
    <source>
        <dbReference type="ARBA" id="ARBA00022723"/>
    </source>
</evidence>
<evidence type="ECO:0000256" key="8">
    <source>
        <dbReference type="ARBA" id="ARBA00022884"/>
    </source>
</evidence>
<keyword evidence="6 10" id="KW-0378">Hydrolase</keyword>
<dbReference type="STRING" id="1121298.SAMN05444401_1005"/>
<protein>
    <recommendedName>
        <fullName evidence="10">Small ribosomal subunit biogenesis GTPase RsgA</fullName>
        <ecNumber evidence="10">3.6.1.-</ecNumber>
    </recommendedName>
</protein>
<dbReference type="GO" id="GO:0005525">
    <property type="term" value="F:GTP binding"/>
    <property type="evidence" value="ECO:0007669"/>
    <property type="project" value="UniProtKB-UniRule"/>
</dbReference>
<dbReference type="InterPro" id="IPR004881">
    <property type="entry name" value="Ribosome_biogen_GTPase_RsgA"/>
</dbReference>
<dbReference type="PANTHER" id="PTHR32120:SF10">
    <property type="entry name" value="SMALL RIBOSOMAL SUBUNIT BIOGENESIS GTPASE RSGA"/>
    <property type="match status" value="1"/>
</dbReference>
<evidence type="ECO:0000256" key="2">
    <source>
        <dbReference type="ARBA" id="ARBA00022517"/>
    </source>
</evidence>
<evidence type="ECO:0000256" key="10">
    <source>
        <dbReference type="HAMAP-Rule" id="MF_01820"/>
    </source>
</evidence>
<dbReference type="Pfam" id="PF03193">
    <property type="entry name" value="RsgA_GTPase"/>
    <property type="match status" value="1"/>
</dbReference>
<gene>
    <name evidence="10" type="primary">rsgA</name>
    <name evidence="13" type="ORF">SAMN05444401_1005</name>
</gene>
<organism evidence="13 14">
    <name type="scientific">Clostridium amylolyticum</name>
    <dbReference type="NCBI Taxonomy" id="1121298"/>
    <lineage>
        <taxon>Bacteria</taxon>
        <taxon>Bacillati</taxon>
        <taxon>Bacillota</taxon>
        <taxon>Clostridia</taxon>
        <taxon>Eubacteriales</taxon>
        <taxon>Clostridiaceae</taxon>
        <taxon>Clostridium</taxon>
    </lineage>
</organism>
<dbReference type="GO" id="GO:0046872">
    <property type="term" value="F:metal ion binding"/>
    <property type="evidence" value="ECO:0007669"/>
    <property type="project" value="UniProtKB-KW"/>
</dbReference>
<feature type="binding site" evidence="10">
    <location>
        <begin position="152"/>
        <end position="155"/>
    </location>
    <ligand>
        <name>GTP</name>
        <dbReference type="ChEBI" id="CHEBI:37565"/>
    </ligand>
</feature>
<feature type="binding site" evidence="10">
    <location>
        <position position="285"/>
    </location>
    <ligand>
        <name>Zn(2+)</name>
        <dbReference type="ChEBI" id="CHEBI:29105"/>
    </ligand>
</feature>
<dbReference type="GO" id="GO:0005737">
    <property type="term" value="C:cytoplasm"/>
    <property type="evidence" value="ECO:0007669"/>
    <property type="project" value="UniProtKB-SubCell"/>
</dbReference>
<dbReference type="Gene3D" id="3.40.50.300">
    <property type="entry name" value="P-loop containing nucleotide triphosphate hydrolases"/>
    <property type="match status" value="1"/>
</dbReference>
<evidence type="ECO:0000313" key="14">
    <source>
        <dbReference type="Proteomes" id="UP000184080"/>
    </source>
</evidence>
<keyword evidence="4 10" id="KW-0699">rRNA-binding</keyword>
<dbReference type="InterPro" id="IPR027417">
    <property type="entry name" value="P-loop_NTPase"/>
</dbReference>
<dbReference type="AlphaFoldDB" id="A0A1M6C5Z2"/>
<feature type="binding site" evidence="10">
    <location>
        <begin position="204"/>
        <end position="212"/>
    </location>
    <ligand>
        <name>GTP</name>
        <dbReference type="ChEBI" id="CHEBI:37565"/>
    </ligand>
</feature>
<keyword evidence="14" id="KW-1185">Reference proteome</keyword>
<reference evidence="13 14" key="1">
    <citation type="submission" date="2016-11" db="EMBL/GenBank/DDBJ databases">
        <authorList>
            <person name="Jaros S."/>
            <person name="Januszkiewicz K."/>
            <person name="Wedrychowicz H."/>
        </authorList>
    </citation>
    <scope>NUCLEOTIDE SEQUENCE [LARGE SCALE GENOMIC DNA]</scope>
    <source>
        <strain evidence="13 14">DSM 21864</strain>
    </source>
</reference>
<dbReference type="GO" id="GO:0042274">
    <property type="term" value="P:ribosomal small subunit biogenesis"/>
    <property type="evidence" value="ECO:0007669"/>
    <property type="project" value="UniProtKB-UniRule"/>
</dbReference>
<dbReference type="Gene3D" id="1.10.40.50">
    <property type="entry name" value="Probable gtpase engc, domain 3"/>
    <property type="match status" value="1"/>
</dbReference>
<feature type="domain" description="EngC GTPase" evidence="11">
    <location>
        <begin position="113"/>
        <end position="260"/>
    </location>
</feature>
<comment type="cofactor">
    <cofactor evidence="10">
        <name>Zn(2+)</name>
        <dbReference type="ChEBI" id="CHEBI:29105"/>
    </cofactor>
    <text evidence="10">Binds 1 zinc ion per subunit.</text>
</comment>
<dbReference type="InterPro" id="IPR010914">
    <property type="entry name" value="RsgA_GTPase_dom"/>
</dbReference>
<comment type="subunit">
    <text evidence="10">Monomer. Associates with 30S ribosomal subunit, binds 16S rRNA.</text>
</comment>
<keyword evidence="2 10" id="KW-0690">Ribosome biogenesis</keyword>
<dbReference type="GO" id="GO:0019843">
    <property type="term" value="F:rRNA binding"/>
    <property type="evidence" value="ECO:0007669"/>
    <property type="project" value="UniProtKB-KW"/>
</dbReference>
<dbReference type="SUPFAM" id="SSF50249">
    <property type="entry name" value="Nucleic acid-binding proteins"/>
    <property type="match status" value="1"/>
</dbReference>
<proteinExistence type="inferred from homology"/>
<dbReference type="RefSeq" id="WP_073004212.1">
    <property type="nucleotide sequence ID" value="NZ_FQZO01000001.1"/>
</dbReference>
<dbReference type="PROSITE" id="PS50936">
    <property type="entry name" value="ENGC_GTPASE"/>
    <property type="match status" value="1"/>
</dbReference>
<dbReference type="Proteomes" id="UP000184080">
    <property type="component" value="Unassembled WGS sequence"/>
</dbReference>
<evidence type="ECO:0000256" key="5">
    <source>
        <dbReference type="ARBA" id="ARBA00022741"/>
    </source>
</evidence>
<dbReference type="CDD" id="cd01854">
    <property type="entry name" value="YjeQ_EngC"/>
    <property type="match status" value="1"/>
</dbReference>
<sequence length="396" mass="45501">MNNIKIRNYGYSEFYERQIEALNLREKDLIPGRVVEVHKEQYKIVTEFGEKSAKLKGSIFYNGDINNIYPAVGDFVLVKNNPYGEDIIYIVLDRKSKFSRMDSFYGTEQVVATNFDYVFVITSLNHDFNIRRMERYITSAWQSGAIPVIVLTKADLCDDYSEYVESIEKIALGIKIVAVSSVTREGIEDLSEYIKPSKTIVFLGSSGVGKSSLVNAMALEDVMKVNSIREDDSKGRHTTTHRQLIMLKNGAMIIDTPGMRELGVWNVEEGLDVSFSDIEEFESRCKFRDCNHKSEPGCAVREAIENGELSKERWESYVKLKKEAKFAMWKESEKNRIELKKGSKKKYKKEELNVSLDLVESGWSYSEVSKDTKLNKSIIAREMRKRLNLKSKDQIK</sequence>
<dbReference type="EC" id="3.6.1.-" evidence="10"/>
<evidence type="ECO:0000256" key="1">
    <source>
        <dbReference type="ARBA" id="ARBA00022490"/>
    </source>
</evidence>
<feature type="binding site" evidence="10">
    <location>
        <position position="290"/>
    </location>
    <ligand>
        <name>Zn(2+)</name>
        <dbReference type="ChEBI" id="CHEBI:29105"/>
    </ligand>
</feature>
<keyword evidence="3 10" id="KW-0479">Metal-binding</keyword>
<keyword evidence="8 10" id="KW-0694">RNA-binding</keyword>
<evidence type="ECO:0000256" key="7">
    <source>
        <dbReference type="ARBA" id="ARBA00022833"/>
    </source>
</evidence>
<evidence type="ECO:0000259" key="11">
    <source>
        <dbReference type="PROSITE" id="PS50936"/>
    </source>
</evidence>
<dbReference type="PROSITE" id="PS51721">
    <property type="entry name" value="G_CP"/>
    <property type="match status" value="1"/>
</dbReference>
<keyword evidence="7 10" id="KW-0862">Zinc</keyword>
<keyword evidence="1 10" id="KW-0963">Cytoplasm</keyword>
<dbReference type="NCBIfam" id="TIGR00157">
    <property type="entry name" value="ribosome small subunit-dependent GTPase A"/>
    <property type="match status" value="1"/>
</dbReference>
<feature type="binding site" evidence="10">
    <location>
        <position position="298"/>
    </location>
    <ligand>
        <name>Zn(2+)</name>
        <dbReference type="ChEBI" id="CHEBI:29105"/>
    </ligand>
</feature>
<dbReference type="EMBL" id="FQZO01000001">
    <property type="protein sequence ID" value="SHI56164.1"/>
    <property type="molecule type" value="Genomic_DNA"/>
</dbReference>
<dbReference type="OrthoDB" id="9809485at2"/>